<dbReference type="Gene3D" id="3.40.50.300">
    <property type="entry name" value="P-loop containing nucleotide triphosphate hydrolases"/>
    <property type="match status" value="1"/>
</dbReference>
<comment type="similarity">
    <text evidence="1">Belongs to the sulfotransferase 1 family.</text>
</comment>
<dbReference type="PANTHER" id="PTHR11783">
    <property type="entry name" value="SULFOTRANSFERASE SULT"/>
    <property type="match status" value="1"/>
</dbReference>
<sequence length="345" mass="40070">MNGNSDFPYEINEVEPEELAELQKTFNLAFTDGYVRVGPKGYFVRSGYRKEAAKIYNMSLRPDDIWVVTFPKSGTTWVQELVWMVANDFDYVKSSSIPLVDRFPFLEMSTIVNSDKAQAKMKELCGGNKKHMEIAEMLTKSVSLAEQLPSPRFIKTHLPLTLLPPSLLDTTKVVYVARDARDVAVSYFHHYKLMTFMGYYGDFKDYWASFVKGDVEDCPYFEHVKEFWEQRQHPNLLFLFYEDLLKDLPAGVRRVAQFLGKHPSEAQVTALSEYLTFDNFKKNKSVNFEVFKELGWSDKNMSFMRKGKAGDWRDYFDAEMAAQAQQWIDDNLRGTDLCFPEHDPK</sequence>
<feature type="domain" description="Sulfotransferase" evidence="3">
    <location>
        <begin position="62"/>
        <end position="335"/>
    </location>
</feature>
<dbReference type="Proteomes" id="UP001549920">
    <property type="component" value="Unassembled WGS sequence"/>
</dbReference>
<dbReference type="InterPro" id="IPR027417">
    <property type="entry name" value="P-loop_NTPase"/>
</dbReference>
<gene>
    <name evidence="4" type="ORF">ABMA27_014145</name>
</gene>
<evidence type="ECO:0000256" key="1">
    <source>
        <dbReference type="ARBA" id="ARBA00005771"/>
    </source>
</evidence>
<dbReference type="InterPro" id="IPR000863">
    <property type="entry name" value="Sulfotransferase_dom"/>
</dbReference>
<comment type="caution">
    <text evidence="4">The sequence shown here is derived from an EMBL/GenBank/DDBJ whole genome shotgun (WGS) entry which is preliminary data.</text>
</comment>
<dbReference type="SUPFAM" id="SSF52540">
    <property type="entry name" value="P-loop containing nucleoside triphosphate hydrolases"/>
    <property type="match status" value="1"/>
</dbReference>
<evidence type="ECO:0000313" key="5">
    <source>
        <dbReference type="Proteomes" id="UP001549920"/>
    </source>
</evidence>
<keyword evidence="2" id="KW-0808">Transferase</keyword>
<organism evidence="4 5">
    <name type="scientific">Loxostege sticticalis</name>
    <name type="common">Beet webworm moth</name>
    <dbReference type="NCBI Taxonomy" id="481309"/>
    <lineage>
        <taxon>Eukaryota</taxon>
        <taxon>Metazoa</taxon>
        <taxon>Ecdysozoa</taxon>
        <taxon>Arthropoda</taxon>
        <taxon>Hexapoda</taxon>
        <taxon>Insecta</taxon>
        <taxon>Pterygota</taxon>
        <taxon>Neoptera</taxon>
        <taxon>Endopterygota</taxon>
        <taxon>Lepidoptera</taxon>
        <taxon>Glossata</taxon>
        <taxon>Ditrysia</taxon>
        <taxon>Pyraloidea</taxon>
        <taxon>Crambidae</taxon>
        <taxon>Pyraustinae</taxon>
        <taxon>Loxostege</taxon>
    </lineage>
</organism>
<evidence type="ECO:0000313" key="4">
    <source>
        <dbReference type="EMBL" id="KAL0894101.1"/>
    </source>
</evidence>
<keyword evidence="5" id="KW-1185">Reference proteome</keyword>
<accession>A0ABR3ICW2</accession>
<reference evidence="4 5" key="1">
    <citation type="submission" date="2024-06" db="EMBL/GenBank/DDBJ databases">
        <title>A chromosome-level genome assembly of beet webworm, Loxostege sticticalis.</title>
        <authorList>
            <person name="Zhang Y."/>
        </authorList>
    </citation>
    <scope>NUCLEOTIDE SEQUENCE [LARGE SCALE GENOMIC DNA]</scope>
    <source>
        <strain evidence="4">AQ026</strain>
        <tissue evidence="4">Whole body</tissue>
    </source>
</reference>
<proteinExistence type="inferred from homology"/>
<dbReference type="EMBL" id="JBEUOH010000005">
    <property type="protein sequence ID" value="KAL0894101.1"/>
    <property type="molecule type" value="Genomic_DNA"/>
</dbReference>
<protein>
    <recommendedName>
        <fullName evidence="3">Sulfotransferase domain-containing protein</fullName>
    </recommendedName>
</protein>
<name>A0ABR3ICW2_LOXSC</name>
<evidence type="ECO:0000259" key="3">
    <source>
        <dbReference type="Pfam" id="PF00685"/>
    </source>
</evidence>
<evidence type="ECO:0000256" key="2">
    <source>
        <dbReference type="ARBA" id="ARBA00022679"/>
    </source>
</evidence>
<dbReference type="Pfam" id="PF00685">
    <property type="entry name" value="Sulfotransfer_1"/>
    <property type="match status" value="1"/>
</dbReference>